<name>A0AC35TLH1_9BILA</name>
<dbReference type="Proteomes" id="UP000095286">
    <property type="component" value="Unplaced"/>
</dbReference>
<accession>A0AC35TLH1</accession>
<evidence type="ECO:0000313" key="1">
    <source>
        <dbReference type="Proteomes" id="UP000095286"/>
    </source>
</evidence>
<evidence type="ECO:0000313" key="2">
    <source>
        <dbReference type="WBParaSite" id="RSKR_0000172900.1"/>
    </source>
</evidence>
<proteinExistence type="predicted"/>
<protein>
    <submittedName>
        <fullName evidence="2">C6 domain-containing protein</fullName>
    </submittedName>
</protein>
<dbReference type="WBParaSite" id="RSKR_0000172900.1">
    <property type="protein sequence ID" value="RSKR_0000172900.1"/>
    <property type="gene ID" value="RSKR_0000172900"/>
</dbReference>
<sequence>MVKVYVCISFTLFVSLFTFPVNEACAANSGSDATVTTVSTATTTIAPTVACASCPTLQYDTTGPPVIENSVTDATTGCVTLTLTCINPDAASLTPANFFYNTDLISWDTDGTPTVTSTLVCSSTSQYSYTYTDNAGAVKNIDVTSVGCVIG</sequence>
<organism evidence="1 2">
    <name type="scientific">Rhabditophanes sp. KR3021</name>
    <dbReference type="NCBI Taxonomy" id="114890"/>
    <lineage>
        <taxon>Eukaryota</taxon>
        <taxon>Metazoa</taxon>
        <taxon>Ecdysozoa</taxon>
        <taxon>Nematoda</taxon>
        <taxon>Chromadorea</taxon>
        <taxon>Rhabditida</taxon>
        <taxon>Tylenchina</taxon>
        <taxon>Panagrolaimomorpha</taxon>
        <taxon>Strongyloidoidea</taxon>
        <taxon>Alloionematidae</taxon>
        <taxon>Rhabditophanes</taxon>
    </lineage>
</organism>
<reference evidence="2" key="1">
    <citation type="submission" date="2016-11" db="UniProtKB">
        <authorList>
            <consortium name="WormBaseParasite"/>
        </authorList>
    </citation>
    <scope>IDENTIFICATION</scope>
    <source>
        <strain evidence="2">KR3021</strain>
    </source>
</reference>